<dbReference type="SUPFAM" id="SSF53850">
    <property type="entry name" value="Periplasmic binding protein-like II"/>
    <property type="match status" value="1"/>
</dbReference>
<keyword evidence="1" id="KW-0732">Signal</keyword>
<organism evidence="2 3">
    <name type="scientific">Nocardia lasii</name>
    <dbReference type="NCBI Taxonomy" id="1616107"/>
    <lineage>
        <taxon>Bacteria</taxon>
        <taxon>Bacillati</taxon>
        <taxon>Actinomycetota</taxon>
        <taxon>Actinomycetes</taxon>
        <taxon>Mycobacteriales</taxon>
        <taxon>Nocardiaceae</taxon>
        <taxon>Nocardia</taxon>
    </lineage>
</organism>
<accession>A0ABW1JV30</accession>
<evidence type="ECO:0000313" key="2">
    <source>
        <dbReference type="EMBL" id="MFC6012927.1"/>
    </source>
</evidence>
<comment type="caution">
    <text evidence="2">The sequence shown here is derived from an EMBL/GenBank/DDBJ whole genome shotgun (WGS) entry which is preliminary data.</text>
</comment>
<evidence type="ECO:0000256" key="1">
    <source>
        <dbReference type="SAM" id="SignalP"/>
    </source>
</evidence>
<dbReference type="PROSITE" id="PS51257">
    <property type="entry name" value="PROKAR_LIPOPROTEIN"/>
    <property type="match status" value="1"/>
</dbReference>
<reference evidence="3" key="1">
    <citation type="journal article" date="2019" name="Int. J. Syst. Evol. Microbiol.">
        <title>The Global Catalogue of Microorganisms (GCM) 10K type strain sequencing project: providing services to taxonomists for standard genome sequencing and annotation.</title>
        <authorList>
            <consortium name="The Broad Institute Genomics Platform"/>
            <consortium name="The Broad Institute Genome Sequencing Center for Infectious Disease"/>
            <person name="Wu L."/>
            <person name="Ma J."/>
        </authorList>
    </citation>
    <scope>NUCLEOTIDE SEQUENCE [LARGE SCALE GENOMIC DNA]</scope>
    <source>
        <strain evidence="3">CCUG 36956</strain>
    </source>
</reference>
<feature type="signal peptide" evidence="1">
    <location>
        <begin position="1"/>
        <end position="22"/>
    </location>
</feature>
<protein>
    <submittedName>
        <fullName evidence="2">ABC transporter substrate-binding protein</fullName>
    </submittedName>
</protein>
<evidence type="ECO:0000313" key="3">
    <source>
        <dbReference type="Proteomes" id="UP001596223"/>
    </source>
</evidence>
<dbReference type="InterPro" id="IPR006059">
    <property type="entry name" value="SBP"/>
</dbReference>
<dbReference type="EMBL" id="JBHSQN010000011">
    <property type="protein sequence ID" value="MFC6012927.1"/>
    <property type="molecule type" value="Genomic_DNA"/>
</dbReference>
<dbReference type="PANTHER" id="PTHR43649:SF12">
    <property type="entry name" value="DIACETYLCHITOBIOSE BINDING PROTEIN DASA"/>
    <property type="match status" value="1"/>
</dbReference>
<dbReference type="Gene3D" id="3.40.190.10">
    <property type="entry name" value="Periplasmic binding protein-like II"/>
    <property type="match status" value="1"/>
</dbReference>
<proteinExistence type="predicted"/>
<sequence>MRRHRWAITAAATALCALTACSTGTTSTGSAAGRIPELGPDQKVSIVFESYNLLQAGVWTDTINGLVADFEAAHPNIDVKAQPTQGASAAGQNTVGSVQTQLLAGNAPDVAQLTFDGLDFAVTKLGAENLDTLVGKDAISAHFADGYPFHPKATTLADWNGATYGLPYVFSTPVLFYNADMLADAGLGDNPDLSSWDKVRAAAQAVTARTGKPSLNVGCVSGGNWCMQGMMRSNGGRVLSEDRTTVQFGEDPAVGTVSMLRDFFDAGLLNNFDSSGQTESFSRGGAAIQLQTSALQGAYITAAKNGGWTLKNAPMPAFAGKPVIPTNSGSALFTFAKDPAKQRASWEFMKFMTSAHAYEAITSKIGYLPLRPAMTEGNGPLAPWAAANPLVKPNLEQLDRLEPWVSFPGDRYTQVESILSKAVDDSIFYGKDPRATMSDAQRRAQDLIGK</sequence>
<keyword evidence="3" id="KW-1185">Reference proteome</keyword>
<feature type="chain" id="PRO_5047343445" evidence="1">
    <location>
        <begin position="23"/>
        <end position="450"/>
    </location>
</feature>
<dbReference type="InterPro" id="IPR050490">
    <property type="entry name" value="Bact_solute-bd_prot1"/>
</dbReference>
<name>A0ABW1JV30_9NOCA</name>
<dbReference type="PANTHER" id="PTHR43649">
    <property type="entry name" value="ARABINOSE-BINDING PROTEIN-RELATED"/>
    <property type="match status" value="1"/>
</dbReference>
<dbReference type="Pfam" id="PF01547">
    <property type="entry name" value="SBP_bac_1"/>
    <property type="match status" value="1"/>
</dbReference>
<gene>
    <name evidence="2" type="ORF">ACFP3H_17865</name>
</gene>
<dbReference type="Proteomes" id="UP001596223">
    <property type="component" value="Unassembled WGS sequence"/>
</dbReference>
<dbReference type="RefSeq" id="WP_378607335.1">
    <property type="nucleotide sequence ID" value="NZ_JBHSQN010000011.1"/>
</dbReference>
<dbReference type="CDD" id="cd14748">
    <property type="entry name" value="PBP2_UgpB"/>
    <property type="match status" value="1"/>
</dbReference>